<dbReference type="PATRIC" id="fig|28087.4.peg.3618"/>
<dbReference type="GO" id="GO:0032993">
    <property type="term" value="C:protein-DNA complex"/>
    <property type="evidence" value="ECO:0007669"/>
    <property type="project" value="TreeGrafter"/>
</dbReference>
<dbReference type="PANTHER" id="PTHR43003">
    <property type="entry name" value="DNA-3-METHYLADENINE GLYCOSYLASE"/>
    <property type="match status" value="1"/>
</dbReference>
<dbReference type="AlphaFoldDB" id="A0A0W0YCE2"/>
<gene>
    <name evidence="7" type="ORF">Lsai_3371</name>
</gene>
<feature type="domain" description="HhH-GPD" evidence="6">
    <location>
        <begin position="136"/>
        <end position="301"/>
    </location>
</feature>
<dbReference type="GO" id="GO:0043916">
    <property type="term" value="F:DNA-7-methylguanine glycosylase activity"/>
    <property type="evidence" value="ECO:0007669"/>
    <property type="project" value="TreeGrafter"/>
</dbReference>
<dbReference type="InterPro" id="IPR037046">
    <property type="entry name" value="AlkA_N_sf"/>
</dbReference>
<proteinExistence type="inferred from homology"/>
<dbReference type="Pfam" id="PF00730">
    <property type="entry name" value="HhH-GPD"/>
    <property type="match status" value="1"/>
</dbReference>
<evidence type="ECO:0000259" key="6">
    <source>
        <dbReference type="SMART" id="SM00478"/>
    </source>
</evidence>
<evidence type="ECO:0000256" key="5">
    <source>
        <dbReference type="ARBA" id="ARBA00023204"/>
    </source>
</evidence>
<dbReference type="EMBL" id="LNYV01000037">
    <property type="protein sequence ID" value="KTD54549.1"/>
    <property type="molecule type" value="Genomic_DNA"/>
</dbReference>
<keyword evidence="5" id="KW-0234">DNA repair</keyword>
<evidence type="ECO:0000313" key="7">
    <source>
        <dbReference type="EMBL" id="KTD54549.1"/>
    </source>
</evidence>
<dbReference type="RefSeq" id="WP_027271444.1">
    <property type="nucleotide sequence ID" value="NZ_CAAAJE010000018.1"/>
</dbReference>
<dbReference type="Gene3D" id="1.10.1670.10">
    <property type="entry name" value="Helix-hairpin-Helix base-excision DNA repair enzymes (C-terminal)"/>
    <property type="match status" value="1"/>
</dbReference>
<dbReference type="SMART" id="SM00478">
    <property type="entry name" value="ENDO3c"/>
    <property type="match status" value="1"/>
</dbReference>
<evidence type="ECO:0000256" key="4">
    <source>
        <dbReference type="ARBA" id="ARBA00022763"/>
    </source>
</evidence>
<dbReference type="Proteomes" id="UP000054621">
    <property type="component" value="Unassembled WGS sequence"/>
</dbReference>
<evidence type="ECO:0000256" key="2">
    <source>
        <dbReference type="ARBA" id="ARBA00010817"/>
    </source>
</evidence>
<evidence type="ECO:0000256" key="1">
    <source>
        <dbReference type="ARBA" id="ARBA00000086"/>
    </source>
</evidence>
<name>A0A0W0YCE2_9GAMM</name>
<dbReference type="InterPro" id="IPR000035">
    <property type="entry name" value="Alkylbase_DNA_glycsylse_CS"/>
</dbReference>
<dbReference type="InterPro" id="IPR011257">
    <property type="entry name" value="DNA_glycosylase"/>
</dbReference>
<dbReference type="PROSITE" id="PS00516">
    <property type="entry name" value="ALKYLBASE_DNA_GLYCOS"/>
    <property type="match status" value="1"/>
</dbReference>
<dbReference type="GO" id="GO:0032131">
    <property type="term" value="F:alkylated DNA binding"/>
    <property type="evidence" value="ECO:0007669"/>
    <property type="project" value="TreeGrafter"/>
</dbReference>
<dbReference type="SUPFAM" id="SSF48150">
    <property type="entry name" value="DNA-glycosylase"/>
    <property type="match status" value="1"/>
</dbReference>
<dbReference type="Gene3D" id="3.30.310.20">
    <property type="entry name" value="DNA-3-methyladenine glycosylase AlkA, N-terminal domain"/>
    <property type="match status" value="1"/>
</dbReference>
<reference evidence="7 8" key="1">
    <citation type="submission" date="2015-11" db="EMBL/GenBank/DDBJ databases">
        <title>Genomic analysis of 38 Legionella species identifies large and diverse effector repertoires.</title>
        <authorList>
            <person name="Burstein D."/>
            <person name="Amaro F."/>
            <person name="Zusman T."/>
            <person name="Lifshitz Z."/>
            <person name="Cohen O."/>
            <person name="Gilbert J.A."/>
            <person name="Pupko T."/>
            <person name="Shuman H.A."/>
            <person name="Segal G."/>
        </authorList>
    </citation>
    <scope>NUCLEOTIDE SEQUENCE [LARGE SCALE GENOMIC DNA]</scope>
    <source>
        <strain evidence="7 8">Mt.St.Helens-4</strain>
    </source>
</reference>
<organism evidence="7 8">
    <name type="scientific">Legionella sainthelensi</name>
    <dbReference type="NCBI Taxonomy" id="28087"/>
    <lineage>
        <taxon>Bacteria</taxon>
        <taxon>Pseudomonadati</taxon>
        <taxon>Pseudomonadota</taxon>
        <taxon>Gammaproteobacteria</taxon>
        <taxon>Legionellales</taxon>
        <taxon>Legionellaceae</taxon>
        <taxon>Legionella</taxon>
    </lineage>
</organism>
<dbReference type="EC" id="3.2.2.21" evidence="3"/>
<accession>A0A0W0YCE2</accession>
<dbReference type="eggNOG" id="COG0122">
    <property type="taxonomic scope" value="Bacteria"/>
</dbReference>
<protein>
    <recommendedName>
        <fullName evidence="3">DNA-3-methyladenine glycosylase II</fullName>
        <ecNumber evidence="3">3.2.2.21</ecNumber>
    </recommendedName>
</protein>
<comment type="caution">
    <text evidence="7">The sequence shown here is derived from an EMBL/GenBank/DDBJ whole genome shotgun (WGS) entry which is preliminary data.</text>
</comment>
<dbReference type="GO" id="GO:0006307">
    <property type="term" value="P:DNA alkylation repair"/>
    <property type="evidence" value="ECO:0007669"/>
    <property type="project" value="TreeGrafter"/>
</dbReference>
<evidence type="ECO:0000313" key="8">
    <source>
        <dbReference type="Proteomes" id="UP000054621"/>
    </source>
</evidence>
<comment type="similarity">
    <text evidence="2">Belongs to the alkylbase DNA glycosidase AlkA family.</text>
</comment>
<dbReference type="InterPro" id="IPR051912">
    <property type="entry name" value="Alkylbase_DNA_Glycosylase/TA"/>
</dbReference>
<evidence type="ECO:0000256" key="3">
    <source>
        <dbReference type="ARBA" id="ARBA00012000"/>
    </source>
</evidence>
<dbReference type="PANTHER" id="PTHR43003:SF5">
    <property type="entry name" value="DNA-3-METHYLADENINE GLYCOSYLASE"/>
    <property type="match status" value="1"/>
</dbReference>
<dbReference type="OrthoDB" id="9811249at2"/>
<dbReference type="CDD" id="cd00056">
    <property type="entry name" value="ENDO3c"/>
    <property type="match status" value="1"/>
</dbReference>
<sequence length="309" mass="35743">MNVSFILHPIAPFRLDYTVVALRRRNKNCVDCWNGQYYTRVFNIDNKLIKVMVEQTNSLNNPELRISLAEPTHPVIQEKIKHLIELMLGLNRDLTDFYKMAKNDARLSPLVVQFIGVKPPRFPSLFETLINAISCQQISLDAGLHIQNRLVQHIGMKINDNNQVLYAFPSAEDIGHCSVAELKILGYSTHKSETIIRVASTLKEEQLFFSRLEEKPNQEVIRFLCQFKGIGRWTAEYVLLRGLGRVDIFPRDDIGAQNNLQKLFHLEKKLDYKKTSEITALWHPYAGLVYFHLLLQKLYEKGVLQNAKH</sequence>
<dbReference type="Gene3D" id="1.10.340.30">
    <property type="entry name" value="Hypothetical protein, domain 2"/>
    <property type="match status" value="1"/>
</dbReference>
<comment type="catalytic activity">
    <reaction evidence="1">
        <text>Hydrolysis of alkylated DNA, releasing 3-methyladenine, 3-methylguanine, 7-methylguanine and 7-methyladenine.</text>
        <dbReference type="EC" id="3.2.2.21"/>
    </reaction>
</comment>
<keyword evidence="4" id="KW-0227">DNA damage</keyword>
<dbReference type="GO" id="GO:0006285">
    <property type="term" value="P:base-excision repair, AP site formation"/>
    <property type="evidence" value="ECO:0007669"/>
    <property type="project" value="TreeGrafter"/>
</dbReference>
<dbReference type="GO" id="GO:0008725">
    <property type="term" value="F:DNA-3-methyladenine glycosylase activity"/>
    <property type="evidence" value="ECO:0007669"/>
    <property type="project" value="TreeGrafter"/>
</dbReference>
<dbReference type="InterPro" id="IPR003265">
    <property type="entry name" value="HhH-GPD_domain"/>
</dbReference>
<dbReference type="InterPro" id="IPR023170">
    <property type="entry name" value="HhH_base_excis_C"/>
</dbReference>
<dbReference type="STRING" id="28087.Lsai_3371"/>